<evidence type="ECO:0000256" key="1">
    <source>
        <dbReference type="SAM" id="MobiDB-lite"/>
    </source>
</evidence>
<reference evidence="2" key="1">
    <citation type="submission" date="2023-01" db="EMBL/GenBank/DDBJ databases">
        <title>Colletotrichum chrysophilum M932 genome sequence.</title>
        <authorList>
            <person name="Baroncelli R."/>
        </authorList>
    </citation>
    <scope>NUCLEOTIDE SEQUENCE</scope>
    <source>
        <strain evidence="2">M932</strain>
    </source>
</reference>
<dbReference type="EMBL" id="JAQOWY010000619">
    <property type="protein sequence ID" value="KAK1839872.1"/>
    <property type="molecule type" value="Genomic_DNA"/>
</dbReference>
<evidence type="ECO:0000313" key="2">
    <source>
        <dbReference type="EMBL" id="KAK1839872.1"/>
    </source>
</evidence>
<keyword evidence="3" id="KW-1185">Reference proteome</keyword>
<comment type="caution">
    <text evidence="2">The sequence shown here is derived from an EMBL/GenBank/DDBJ whole genome shotgun (WGS) entry which is preliminary data.</text>
</comment>
<organism evidence="2 3">
    <name type="scientific">Colletotrichum chrysophilum</name>
    <dbReference type="NCBI Taxonomy" id="1836956"/>
    <lineage>
        <taxon>Eukaryota</taxon>
        <taxon>Fungi</taxon>
        <taxon>Dikarya</taxon>
        <taxon>Ascomycota</taxon>
        <taxon>Pezizomycotina</taxon>
        <taxon>Sordariomycetes</taxon>
        <taxon>Hypocreomycetidae</taxon>
        <taxon>Glomerellales</taxon>
        <taxon>Glomerellaceae</taxon>
        <taxon>Colletotrichum</taxon>
        <taxon>Colletotrichum gloeosporioides species complex</taxon>
    </lineage>
</organism>
<feature type="region of interest" description="Disordered" evidence="1">
    <location>
        <begin position="140"/>
        <end position="159"/>
    </location>
</feature>
<gene>
    <name evidence="2" type="ORF">CCHR01_17508</name>
</gene>
<protein>
    <submittedName>
        <fullName evidence="2">Uncharacterized protein</fullName>
    </submittedName>
</protein>
<accession>A0AAD9A4A1</accession>
<sequence length="183" mass="20443">MAAFAGRTVVICKMLRASRATRQTARAPRLAKGCLAKSPAVTTICVCLSTCSKTLGSQLQPVCRSDFMDNQVDDHLVSQTPQHVVDDKPTVEALSICMAKPLVSIRQRYREMRPHVGVTSPNTPSHDPNEQQLLERARFPPTKAGPMKNPDDEQTTDEGVGFPRLLNLQQESWHLRHGFRKVW</sequence>
<dbReference type="Proteomes" id="UP001243330">
    <property type="component" value="Unassembled WGS sequence"/>
</dbReference>
<dbReference type="AlphaFoldDB" id="A0AAD9A4A1"/>
<name>A0AAD9A4A1_9PEZI</name>
<evidence type="ECO:0000313" key="3">
    <source>
        <dbReference type="Proteomes" id="UP001243330"/>
    </source>
</evidence>
<proteinExistence type="predicted"/>